<organism evidence="1 2">
    <name type="scientific">Arsukibacterium tuosuense</name>
    <dbReference type="NCBI Taxonomy" id="1323745"/>
    <lineage>
        <taxon>Bacteria</taxon>
        <taxon>Pseudomonadati</taxon>
        <taxon>Pseudomonadota</taxon>
        <taxon>Gammaproteobacteria</taxon>
        <taxon>Chromatiales</taxon>
        <taxon>Chromatiaceae</taxon>
        <taxon>Arsukibacterium</taxon>
    </lineage>
</organism>
<dbReference type="Pfam" id="PF07445">
    <property type="entry name" value="PriC"/>
    <property type="match status" value="1"/>
</dbReference>
<dbReference type="EMBL" id="OBEB01000006">
    <property type="protein sequence ID" value="SNY55275.1"/>
    <property type="molecule type" value="Genomic_DNA"/>
</dbReference>
<evidence type="ECO:0000313" key="1">
    <source>
        <dbReference type="EMBL" id="SNY55275.1"/>
    </source>
</evidence>
<proteinExistence type="predicted"/>
<accession>A0A285J4N0</accession>
<dbReference type="Gene3D" id="1.20.1270.340">
    <property type="match status" value="1"/>
</dbReference>
<dbReference type="InterPro" id="IPR010890">
    <property type="entry name" value="PriC"/>
</dbReference>
<dbReference type="OrthoDB" id="7061116at2"/>
<gene>
    <name evidence="1" type="ORF">SAMN06297280_2826</name>
</gene>
<dbReference type="InterPro" id="IPR038338">
    <property type="entry name" value="PriC_sf"/>
</dbReference>
<keyword evidence="2" id="KW-1185">Reference proteome</keyword>
<name>A0A285J4N0_9GAMM</name>
<dbReference type="Proteomes" id="UP000219353">
    <property type="component" value="Unassembled WGS sequence"/>
</dbReference>
<reference evidence="2" key="1">
    <citation type="submission" date="2017-09" db="EMBL/GenBank/DDBJ databases">
        <authorList>
            <person name="Varghese N."/>
            <person name="Submissions S."/>
        </authorList>
    </citation>
    <scope>NUCLEOTIDE SEQUENCE [LARGE SCALE GENOMIC DNA]</scope>
    <source>
        <strain evidence="2">CGMCC 1.12461</strain>
    </source>
</reference>
<sequence>MSALQLLASQLNELYQRACTIDSMRQSGKPQDWFESGLFSCHSPDLADYVADARRNLQRLTDNQPPLSAAGQQRLAEHLAAQVDALTRAFSNQQTRSKFQRSIKVSHAKTEKPVASKPGTVDLYQQLSEFQQFERRLLDMIEQAERYRGDGNANRILALHARLGRCRKAISEVEQAILQHERQVP</sequence>
<evidence type="ECO:0000313" key="2">
    <source>
        <dbReference type="Proteomes" id="UP000219353"/>
    </source>
</evidence>
<dbReference type="AlphaFoldDB" id="A0A285J4N0"/>
<dbReference type="RefSeq" id="WP_097112043.1">
    <property type="nucleotide sequence ID" value="NZ_OBEB01000006.1"/>
</dbReference>
<protein>
    <submittedName>
        <fullName evidence="1">Restart primosome assembly protein PriC</fullName>
    </submittedName>
</protein>